<dbReference type="GO" id="GO:0005737">
    <property type="term" value="C:cytoplasm"/>
    <property type="evidence" value="ECO:0007669"/>
    <property type="project" value="TreeGrafter"/>
</dbReference>
<name>A0A3Q9BP65_9BURK</name>
<dbReference type="OrthoDB" id="9788327at2"/>
<sequence length="341" mass="38452">MSSYRFLSASWLATALCLSANVSAHDVSEKQRAAIDAHALATPSEIEANSKSLATYLVQDLHSDTEKVRAIYRWISDRITYDVDAFLSGNVQSMSSAEVLQKRVSVCGGFSALFEELATQAGLEVKSIAGYAKSYGTVQGTHFEKPNHAWNAIKVDGEWRMIDATWGAGYVKEGKYSKVLSETFFLAPPEQFVFSHLPAEERWQLQRTPHLSQQEFEALPLIQPTFFHNDISASEAWNTAKKSDFSGSFVHTFDLPYHVAAIQLAPLEYQLKLDQAYQFKINTEVFEKIALVQSNLWIEMGRQEREFSINFSSKIEGELQVMAKKYGEAEYTSLLAYELRP</sequence>
<keyword evidence="4" id="KW-1185">Reference proteome</keyword>
<feature type="signal peptide" evidence="1">
    <location>
        <begin position="1"/>
        <end position="24"/>
    </location>
</feature>
<keyword evidence="1" id="KW-0732">Signal</keyword>
<reference evidence="3 4" key="1">
    <citation type="journal article" date="2011" name="Int. J. Syst. Evol. Microbiol.">
        <title>Description of Undibacterium oligocarboniphilum sp. nov., isolated from purified water, and Undibacterium pigrum strain CCUG 49012 as the type strain of Undibacterium parvum sp. nov., and emended descriptions of the genus Undibacterium and the species Undibacterium pigrum.</title>
        <authorList>
            <person name="Eder W."/>
            <person name="Wanner G."/>
            <person name="Ludwig W."/>
            <person name="Busse H.J."/>
            <person name="Ziemke-Kageler F."/>
            <person name="Lang E."/>
        </authorList>
    </citation>
    <scope>NUCLEOTIDE SEQUENCE [LARGE SCALE GENOMIC DNA]</scope>
    <source>
        <strain evidence="3 4">DSM 23061</strain>
    </source>
</reference>
<dbReference type="InterPro" id="IPR002931">
    <property type="entry name" value="Transglutaminase-like"/>
</dbReference>
<feature type="chain" id="PRO_5018733590" description="Transglutaminase-like domain-containing protein" evidence="1">
    <location>
        <begin position="25"/>
        <end position="341"/>
    </location>
</feature>
<dbReference type="SUPFAM" id="SSF54001">
    <property type="entry name" value="Cysteine proteinases"/>
    <property type="match status" value="1"/>
</dbReference>
<dbReference type="InterPro" id="IPR052557">
    <property type="entry name" value="CAP/Cytokinesis_protein"/>
</dbReference>
<dbReference type="PANTHER" id="PTHR46333">
    <property type="entry name" value="CYTOKINESIS PROTEIN 3"/>
    <property type="match status" value="1"/>
</dbReference>
<evidence type="ECO:0000313" key="4">
    <source>
        <dbReference type="Proteomes" id="UP000275663"/>
    </source>
</evidence>
<dbReference type="SMART" id="SM00460">
    <property type="entry name" value="TGc"/>
    <property type="match status" value="1"/>
</dbReference>
<dbReference type="RefSeq" id="WP_126126650.1">
    <property type="nucleotide sequence ID" value="NZ_CP034464.1"/>
</dbReference>
<organism evidence="3 4">
    <name type="scientific">Undibacterium parvum</name>
    <dbReference type="NCBI Taxonomy" id="401471"/>
    <lineage>
        <taxon>Bacteria</taxon>
        <taxon>Pseudomonadati</taxon>
        <taxon>Pseudomonadota</taxon>
        <taxon>Betaproteobacteria</taxon>
        <taxon>Burkholderiales</taxon>
        <taxon>Oxalobacteraceae</taxon>
        <taxon>Undibacterium</taxon>
    </lineage>
</organism>
<dbReference type="InterPro" id="IPR038765">
    <property type="entry name" value="Papain-like_cys_pep_sf"/>
</dbReference>
<proteinExistence type="predicted"/>
<dbReference type="KEGG" id="upv:EJN92_04120"/>
<dbReference type="Gene3D" id="3.10.620.30">
    <property type="match status" value="1"/>
</dbReference>
<dbReference type="PANTHER" id="PTHR46333:SF2">
    <property type="entry name" value="CYTOKINESIS PROTEIN 3"/>
    <property type="match status" value="1"/>
</dbReference>
<protein>
    <recommendedName>
        <fullName evidence="2">Transglutaminase-like domain-containing protein</fullName>
    </recommendedName>
</protein>
<dbReference type="Proteomes" id="UP000275663">
    <property type="component" value="Chromosome"/>
</dbReference>
<accession>A0A3Q9BP65</accession>
<evidence type="ECO:0000259" key="2">
    <source>
        <dbReference type="SMART" id="SM00460"/>
    </source>
</evidence>
<dbReference type="AlphaFoldDB" id="A0A3Q9BP65"/>
<evidence type="ECO:0000313" key="3">
    <source>
        <dbReference type="EMBL" id="AZP11262.1"/>
    </source>
</evidence>
<dbReference type="Pfam" id="PF01841">
    <property type="entry name" value="Transglut_core"/>
    <property type="match status" value="1"/>
</dbReference>
<feature type="domain" description="Transglutaminase-like" evidence="2">
    <location>
        <begin position="99"/>
        <end position="166"/>
    </location>
</feature>
<gene>
    <name evidence="3" type="ORF">EJN92_04120</name>
</gene>
<dbReference type="EMBL" id="CP034464">
    <property type="protein sequence ID" value="AZP11262.1"/>
    <property type="molecule type" value="Genomic_DNA"/>
</dbReference>
<evidence type="ECO:0000256" key="1">
    <source>
        <dbReference type="SAM" id="SignalP"/>
    </source>
</evidence>